<sequence>MMMTTTCAGPLTSRGGEPRSVVPSQHVLDVGGVLPEVEEGLLEGAMHVGEDEEAVEKGGAVDELVVWATRFFGRRSRLASAAWSAWRWARPAGRYGRVGEPEENCCDDGMEVGEQRVGATKEVVRVAKELRGSDRVAADEVAEEEARAVC</sequence>
<keyword evidence="3" id="KW-1185">Reference proteome</keyword>
<dbReference type="Proteomes" id="UP000007015">
    <property type="component" value="Chromosome 4"/>
</dbReference>
<protein>
    <submittedName>
        <fullName evidence="2">Uncharacterized protein</fullName>
    </submittedName>
</protein>
<gene>
    <name evidence="2" type="ORF">OsI_15764</name>
</gene>
<feature type="region of interest" description="Disordered" evidence="1">
    <location>
        <begin position="1"/>
        <end position="21"/>
    </location>
</feature>
<dbReference type="HOGENOM" id="CLU_1743561_0_0_1"/>
<evidence type="ECO:0000256" key="1">
    <source>
        <dbReference type="SAM" id="MobiDB-lite"/>
    </source>
</evidence>
<dbReference type="AlphaFoldDB" id="A2XT27"/>
<dbReference type="EMBL" id="CM000129">
    <property type="protein sequence ID" value="EAY93987.1"/>
    <property type="molecule type" value="Genomic_DNA"/>
</dbReference>
<accession>A2XT27</accession>
<evidence type="ECO:0000313" key="3">
    <source>
        <dbReference type="Proteomes" id="UP000007015"/>
    </source>
</evidence>
<dbReference type="Gramene" id="BGIOSGA015156-TA">
    <property type="protein sequence ID" value="BGIOSGA015156-PA"/>
    <property type="gene ID" value="BGIOSGA015156"/>
</dbReference>
<reference evidence="2 3" key="1">
    <citation type="journal article" date="2005" name="PLoS Biol.">
        <title>The genomes of Oryza sativa: a history of duplications.</title>
        <authorList>
            <person name="Yu J."/>
            <person name="Wang J."/>
            <person name="Lin W."/>
            <person name="Li S."/>
            <person name="Li H."/>
            <person name="Zhou J."/>
            <person name="Ni P."/>
            <person name="Dong W."/>
            <person name="Hu S."/>
            <person name="Zeng C."/>
            <person name="Zhang J."/>
            <person name="Zhang Y."/>
            <person name="Li R."/>
            <person name="Xu Z."/>
            <person name="Li S."/>
            <person name="Li X."/>
            <person name="Zheng H."/>
            <person name="Cong L."/>
            <person name="Lin L."/>
            <person name="Yin J."/>
            <person name="Geng J."/>
            <person name="Li G."/>
            <person name="Shi J."/>
            <person name="Liu J."/>
            <person name="Lv H."/>
            <person name="Li J."/>
            <person name="Wang J."/>
            <person name="Deng Y."/>
            <person name="Ran L."/>
            <person name="Shi X."/>
            <person name="Wang X."/>
            <person name="Wu Q."/>
            <person name="Li C."/>
            <person name="Ren X."/>
            <person name="Wang J."/>
            <person name="Wang X."/>
            <person name="Li D."/>
            <person name="Liu D."/>
            <person name="Zhang X."/>
            <person name="Ji Z."/>
            <person name="Zhao W."/>
            <person name="Sun Y."/>
            <person name="Zhang Z."/>
            <person name="Bao J."/>
            <person name="Han Y."/>
            <person name="Dong L."/>
            <person name="Ji J."/>
            <person name="Chen P."/>
            <person name="Wu S."/>
            <person name="Liu J."/>
            <person name="Xiao Y."/>
            <person name="Bu D."/>
            <person name="Tan J."/>
            <person name="Yang L."/>
            <person name="Ye C."/>
            <person name="Zhang J."/>
            <person name="Xu J."/>
            <person name="Zhou Y."/>
            <person name="Yu Y."/>
            <person name="Zhang B."/>
            <person name="Zhuang S."/>
            <person name="Wei H."/>
            <person name="Liu B."/>
            <person name="Lei M."/>
            <person name="Yu H."/>
            <person name="Li Y."/>
            <person name="Xu H."/>
            <person name="Wei S."/>
            <person name="He X."/>
            <person name="Fang L."/>
            <person name="Zhang Z."/>
            <person name="Zhang Y."/>
            <person name="Huang X."/>
            <person name="Su Z."/>
            <person name="Tong W."/>
            <person name="Li J."/>
            <person name="Tong Z."/>
            <person name="Li S."/>
            <person name="Ye J."/>
            <person name="Wang L."/>
            <person name="Fang L."/>
            <person name="Lei T."/>
            <person name="Chen C."/>
            <person name="Chen H."/>
            <person name="Xu Z."/>
            <person name="Li H."/>
            <person name="Huang H."/>
            <person name="Zhang F."/>
            <person name="Xu H."/>
            <person name="Li N."/>
            <person name="Zhao C."/>
            <person name="Li S."/>
            <person name="Dong L."/>
            <person name="Huang Y."/>
            <person name="Li L."/>
            <person name="Xi Y."/>
            <person name="Qi Q."/>
            <person name="Li W."/>
            <person name="Zhang B."/>
            <person name="Hu W."/>
            <person name="Zhang Y."/>
            <person name="Tian X."/>
            <person name="Jiao Y."/>
            <person name="Liang X."/>
            <person name="Jin J."/>
            <person name="Gao L."/>
            <person name="Zheng W."/>
            <person name="Hao B."/>
            <person name="Liu S."/>
            <person name="Wang W."/>
            <person name="Yuan L."/>
            <person name="Cao M."/>
            <person name="McDermott J."/>
            <person name="Samudrala R."/>
            <person name="Wang J."/>
            <person name="Wong G.K."/>
            <person name="Yang H."/>
        </authorList>
    </citation>
    <scope>NUCLEOTIDE SEQUENCE [LARGE SCALE GENOMIC DNA]</scope>
    <source>
        <strain evidence="3">cv. 93-11</strain>
    </source>
</reference>
<name>A2XT27_ORYSI</name>
<organism evidence="2 3">
    <name type="scientific">Oryza sativa subsp. indica</name>
    <name type="common">Rice</name>
    <dbReference type="NCBI Taxonomy" id="39946"/>
    <lineage>
        <taxon>Eukaryota</taxon>
        <taxon>Viridiplantae</taxon>
        <taxon>Streptophyta</taxon>
        <taxon>Embryophyta</taxon>
        <taxon>Tracheophyta</taxon>
        <taxon>Spermatophyta</taxon>
        <taxon>Magnoliopsida</taxon>
        <taxon>Liliopsida</taxon>
        <taxon>Poales</taxon>
        <taxon>Poaceae</taxon>
        <taxon>BOP clade</taxon>
        <taxon>Oryzoideae</taxon>
        <taxon>Oryzeae</taxon>
        <taxon>Oryzinae</taxon>
        <taxon>Oryza</taxon>
        <taxon>Oryza sativa</taxon>
    </lineage>
</organism>
<proteinExistence type="predicted"/>
<evidence type="ECO:0000313" key="2">
    <source>
        <dbReference type="EMBL" id="EAY93987.1"/>
    </source>
</evidence>